<name>H5SPW2_9BACT</name>
<reference evidence="2" key="1">
    <citation type="journal article" date="2005" name="Environ. Microbiol.">
        <title>Genetic and functional properties of uncultivated thermophilic crenarchaeotes from a subsurface gold mine as revealed by analysis of genome fragments.</title>
        <authorList>
            <person name="Nunoura T."/>
            <person name="Hirayama H."/>
            <person name="Takami H."/>
            <person name="Oida H."/>
            <person name="Nishi S."/>
            <person name="Shimamura S."/>
            <person name="Suzuki Y."/>
            <person name="Inagaki F."/>
            <person name="Takai K."/>
            <person name="Nealson K.H."/>
            <person name="Horikoshi K."/>
        </authorList>
    </citation>
    <scope>NUCLEOTIDE SEQUENCE</scope>
</reference>
<dbReference type="AlphaFoldDB" id="H5SPW2"/>
<evidence type="ECO:0000313" key="2">
    <source>
        <dbReference type="EMBL" id="BAL58198.1"/>
    </source>
</evidence>
<gene>
    <name evidence="1" type="ORF">HGMM_F20D08C31</name>
    <name evidence="2" type="ORF">HGMM_F54G04C39</name>
</gene>
<sequence length="248" mass="28800">MLSAIYEAMRKRLRLRRIAILTVLFVVTMASSVNIYFVRVQAAFDEPGVNLYLIGGFWHVALGMDELDDQGRFVGITVYAFGAAEHYRKKHVNPEHYQGLERWLYYLRLVFTRQAGSIIAWEVLKEPGMTLERFLSSPELRLIIRVHPEQAERIRRLIKQYISVLEPDPVLSTPWRRAWYGEALPYSLFGFNCATFVARLLFEGEVYTRANLVAHKVVPKEWRLPSSLIKNYLNSDVVSVRNPIPSLR</sequence>
<organism evidence="2">
    <name type="scientific">uncultured Acetothermia bacterium</name>
    <dbReference type="NCBI Taxonomy" id="236499"/>
    <lineage>
        <taxon>Bacteria</taxon>
        <taxon>Candidatus Bipolaricaulota</taxon>
        <taxon>environmental samples</taxon>
    </lineage>
</organism>
<evidence type="ECO:0000313" key="1">
    <source>
        <dbReference type="EMBL" id="BAL54810.1"/>
    </source>
</evidence>
<dbReference type="EMBL" id="AP011700">
    <property type="protein sequence ID" value="BAL54810.1"/>
    <property type="molecule type" value="Genomic_DNA"/>
</dbReference>
<reference evidence="2" key="2">
    <citation type="journal article" date="2012" name="PLoS ONE">
        <title>A Deeply Branching Thermophilic Bacterium with an Ancient Acetyl-CoA Pathway Dominates a Subsurface Ecosystem.</title>
        <authorList>
            <person name="Takami H."/>
            <person name="Noguchi H."/>
            <person name="Takaki Y."/>
            <person name="Uchiyama I."/>
            <person name="Toyoda A."/>
            <person name="Nishi S."/>
            <person name="Chee G.-J."/>
            <person name="Arai W."/>
            <person name="Nunoura T."/>
            <person name="Itoh T."/>
            <person name="Hattori M."/>
            <person name="Takai K."/>
        </authorList>
    </citation>
    <scope>NUCLEOTIDE SEQUENCE</scope>
</reference>
<proteinExistence type="predicted"/>
<accession>H5SPW2</accession>
<dbReference type="EMBL" id="AP011795">
    <property type="protein sequence ID" value="BAL58198.1"/>
    <property type="molecule type" value="Genomic_DNA"/>
</dbReference>
<protein>
    <submittedName>
        <fullName evidence="2">Uncharacterized protein</fullName>
    </submittedName>
</protein>